<keyword evidence="1" id="KW-1133">Transmembrane helix</keyword>
<feature type="transmembrane region" description="Helical" evidence="1">
    <location>
        <begin position="12"/>
        <end position="35"/>
    </location>
</feature>
<dbReference type="InParanoid" id="A0A0H2S007"/>
<keyword evidence="1" id="KW-0472">Membrane</keyword>
<dbReference type="PANTHER" id="PTHR40465:SF1">
    <property type="entry name" value="DUF6534 DOMAIN-CONTAINING PROTEIN"/>
    <property type="match status" value="1"/>
</dbReference>
<dbReference type="Pfam" id="PF20152">
    <property type="entry name" value="DUF6534"/>
    <property type="match status" value="1"/>
</dbReference>
<evidence type="ECO:0000313" key="3">
    <source>
        <dbReference type="EMBL" id="KLO17675.1"/>
    </source>
</evidence>
<evidence type="ECO:0000313" key="4">
    <source>
        <dbReference type="Proteomes" id="UP000053477"/>
    </source>
</evidence>
<organism evidence="3 4">
    <name type="scientific">Schizopora paradoxa</name>
    <dbReference type="NCBI Taxonomy" id="27342"/>
    <lineage>
        <taxon>Eukaryota</taxon>
        <taxon>Fungi</taxon>
        <taxon>Dikarya</taxon>
        <taxon>Basidiomycota</taxon>
        <taxon>Agaricomycotina</taxon>
        <taxon>Agaricomycetes</taxon>
        <taxon>Hymenochaetales</taxon>
        <taxon>Schizoporaceae</taxon>
        <taxon>Schizopora</taxon>
    </lineage>
</organism>
<gene>
    <name evidence="3" type="ORF">SCHPADRAFT_155436</name>
</gene>
<keyword evidence="1" id="KW-0812">Transmembrane</keyword>
<feature type="domain" description="DUF6534" evidence="2">
    <location>
        <begin position="175"/>
        <end position="264"/>
    </location>
</feature>
<dbReference type="AlphaFoldDB" id="A0A0H2S007"/>
<feature type="transmembrane region" description="Helical" evidence="1">
    <location>
        <begin position="100"/>
        <end position="117"/>
    </location>
</feature>
<feature type="transmembrane region" description="Helical" evidence="1">
    <location>
        <begin position="129"/>
        <end position="148"/>
    </location>
</feature>
<dbReference type="Proteomes" id="UP000053477">
    <property type="component" value="Unassembled WGS sequence"/>
</dbReference>
<feature type="transmembrane region" description="Helical" evidence="1">
    <location>
        <begin position="56"/>
        <end position="80"/>
    </location>
</feature>
<evidence type="ECO:0000256" key="1">
    <source>
        <dbReference type="SAM" id="Phobius"/>
    </source>
</evidence>
<proteinExistence type="predicted"/>
<dbReference type="OrthoDB" id="2681808at2759"/>
<dbReference type="PANTHER" id="PTHR40465">
    <property type="entry name" value="CHROMOSOME 1, WHOLE GENOME SHOTGUN SEQUENCE"/>
    <property type="match status" value="1"/>
</dbReference>
<dbReference type="InterPro" id="IPR045339">
    <property type="entry name" value="DUF6534"/>
</dbReference>
<name>A0A0H2S007_9AGAM</name>
<dbReference type="EMBL" id="KQ085902">
    <property type="protein sequence ID" value="KLO17675.1"/>
    <property type="molecule type" value="Genomic_DNA"/>
</dbReference>
<sequence length="330" mass="36541">MSDTGNGSGAPLFNTVPLNGPLFVGTIINWLLFGVQLNQVYDYSWHYQEDKWPIKLLVYGLLSLDIAQTGLSTRFSWLFLVQGWGDLHIFDRPSWTGPTMPVMAGTVALIVQQYYAWRIWCLGGRRLKQCAAFIVLLSLMQFVAAFVSSMKFEFQDTAIVGRSLVPGFTIWLVGSFLCDCVVAGCMLIICRKAKMQTSFETTSTILNQVIRNVVETAAVTAFCAGGQLVCFLAFRNSSLSYLTPAYLLGKLYSNCLMANLNNRKMLRPSELGHNSSHGGLHSNDVVHIRDASLPQRSKSPSPMTVIAVKRISDVHLGYTTKGDNEENVCA</sequence>
<reference evidence="3 4" key="1">
    <citation type="submission" date="2015-04" db="EMBL/GenBank/DDBJ databases">
        <title>Complete genome sequence of Schizopora paradoxa KUC8140, a cosmopolitan wood degrader in East Asia.</title>
        <authorList>
            <consortium name="DOE Joint Genome Institute"/>
            <person name="Min B."/>
            <person name="Park H."/>
            <person name="Jang Y."/>
            <person name="Kim J.-J."/>
            <person name="Kim K.H."/>
            <person name="Pangilinan J."/>
            <person name="Lipzen A."/>
            <person name="Riley R."/>
            <person name="Grigoriev I.V."/>
            <person name="Spatafora J.W."/>
            <person name="Choi I.-G."/>
        </authorList>
    </citation>
    <scope>NUCLEOTIDE SEQUENCE [LARGE SCALE GENOMIC DNA]</scope>
    <source>
        <strain evidence="3 4">KUC8140</strain>
    </source>
</reference>
<evidence type="ECO:0000259" key="2">
    <source>
        <dbReference type="Pfam" id="PF20152"/>
    </source>
</evidence>
<protein>
    <recommendedName>
        <fullName evidence="2">DUF6534 domain-containing protein</fullName>
    </recommendedName>
</protein>
<keyword evidence="4" id="KW-1185">Reference proteome</keyword>
<feature type="transmembrane region" description="Helical" evidence="1">
    <location>
        <begin position="168"/>
        <end position="189"/>
    </location>
</feature>
<accession>A0A0H2S007</accession>